<sequence>MEDHHKKMQSDSCDPDRPTHPGTFPTCEAGRSDHQPAERSVDFPVSVVLPAGGHRERTGLQTPKQFCLFMGRPLISYTIQAFERVSWIQSIVVVVAREHMDLMTDIVQQFQHTKVRVVPGGSTRHRSIYNGVLALGEEGRLVADKPKVVLIHDAVRPFVEEDFLYKIAMAAKEQGAAGAIRPLVSTVIATTSEGYLDHSLERAKYRASEMPQGFTYDVIYQAYQKCSESDFEFGTECLHLALQYCGTNAKLIQGPPTLWKVTYKRDLAAAESIIKDTLSRSACAITGGSAQAVTLAGALQEAVGALNMLHLGGPDVSNGRIWLSRAGLGPRDRLGSVSVSVDRLIGAIPLRWPELAVIPDLTGENGWYLLKDWNFIQVSVNRSCLSEVEALLTDLEAAKQALLHPLVVILVLLSGSDELSVSGRAVEPEAIMDLASAAKLRNILLYGIQLHQSKRDYVIFRMVAHLSCLAHNKTAGNTCSVPCKERLERSTRRSDAGSLAAINHGQARFHAHRSHTSSHSRPDPEQTVLRGAGRILYY</sequence>
<accession>A0ACB9WDF4</accession>
<dbReference type="EMBL" id="CM043800">
    <property type="protein sequence ID" value="KAI4811386.1"/>
    <property type="molecule type" value="Genomic_DNA"/>
</dbReference>
<protein>
    <submittedName>
        <fullName evidence="1">Uncharacterized protein</fullName>
    </submittedName>
</protein>
<evidence type="ECO:0000313" key="2">
    <source>
        <dbReference type="Proteomes" id="UP001057452"/>
    </source>
</evidence>
<evidence type="ECO:0000313" key="1">
    <source>
        <dbReference type="EMBL" id="KAI4811386.1"/>
    </source>
</evidence>
<comment type="caution">
    <text evidence="1">The sequence shown here is derived from an EMBL/GenBank/DDBJ whole genome shotgun (WGS) entry which is preliminary data.</text>
</comment>
<dbReference type="Proteomes" id="UP001057452">
    <property type="component" value="Chromosome 16"/>
</dbReference>
<reference evidence="1" key="1">
    <citation type="submission" date="2022-05" db="EMBL/GenBank/DDBJ databases">
        <title>Chromosome-level genome of Chaenocephalus aceratus.</title>
        <authorList>
            <person name="Park H."/>
        </authorList>
    </citation>
    <scope>NUCLEOTIDE SEQUENCE</scope>
    <source>
        <strain evidence="1">KU_202001</strain>
    </source>
</reference>
<name>A0ACB9WDF4_CHAAC</name>
<organism evidence="1 2">
    <name type="scientific">Chaenocephalus aceratus</name>
    <name type="common">Blackfin icefish</name>
    <name type="synonym">Chaenichthys aceratus</name>
    <dbReference type="NCBI Taxonomy" id="36190"/>
    <lineage>
        <taxon>Eukaryota</taxon>
        <taxon>Metazoa</taxon>
        <taxon>Chordata</taxon>
        <taxon>Craniata</taxon>
        <taxon>Vertebrata</taxon>
        <taxon>Euteleostomi</taxon>
        <taxon>Actinopterygii</taxon>
        <taxon>Neopterygii</taxon>
        <taxon>Teleostei</taxon>
        <taxon>Neoteleostei</taxon>
        <taxon>Acanthomorphata</taxon>
        <taxon>Eupercaria</taxon>
        <taxon>Perciformes</taxon>
        <taxon>Notothenioidei</taxon>
        <taxon>Channichthyidae</taxon>
        <taxon>Chaenocephalus</taxon>
    </lineage>
</organism>
<proteinExistence type="predicted"/>
<gene>
    <name evidence="1" type="ORF">KUCAC02_014296</name>
</gene>
<keyword evidence="2" id="KW-1185">Reference proteome</keyword>